<feature type="domain" description="HTH tetR-type" evidence="5">
    <location>
        <begin position="19"/>
        <end position="78"/>
    </location>
</feature>
<dbReference type="PROSITE" id="PS50977">
    <property type="entry name" value="HTH_TETR_2"/>
    <property type="match status" value="1"/>
</dbReference>
<evidence type="ECO:0000256" key="3">
    <source>
        <dbReference type="ARBA" id="ARBA00023163"/>
    </source>
</evidence>
<dbReference type="PRINTS" id="PR00455">
    <property type="entry name" value="HTHTETR"/>
</dbReference>
<evidence type="ECO:0000256" key="1">
    <source>
        <dbReference type="ARBA" id="ARBA00023015"/>
    </source>
</evidence>
<dbReference type="InterPro" id="IPR036271">
    <property type="entry name" value="Tet_transcr_reg_TetR-rel_C_sf"/>
</dbReference>
<dbReference type="GO" id="GO:0000976">
    <property type="term" value="F:transcription cis-regulatory region binding"/>
    <property type="evidence" value="ECO:0007669"/>
    <property type="project" value="TreeGrafter"/>
</dbReference>
<evidence type="ECO:0000256" key="2">
    <source>
        <dbReference type="ARBA" id="ARBA00023125"/>
    </source>
</evidence>
<dbReference type="InterPro" id="IPR009057">
    <property type="entry name" value="Homeodomain-like_sf"/>
</dbReference>
<dbReference type="Proteomes" id="UP000658656">
    <property type="component" value="Unassembled WGS sequence"/>
</dbReference>
<dbReference type="PANTHER" id="PTHR30055:SF234">
    <property type="entry name" value="HTH-TYPE TRANSCRIPTIONAL REGULATOR BETI"/>
    <property type="match status" value="1"/>
</dbReference>
<evidence type="ECO:0000313" key="7">
    <source>
        <dbReference type="Proteomes" id="UP000658656"/>
    </source>
</evidence>
<reference evidence="6" key="2">
    <citation type="submission" date="2020-09" db="EMBL/GenBank/DDBJ databases">
        <authorList>
            <person name="Sun Q."/>
            <person name="Zhou Y."/>
        </authorList>
    </citation>
    <scope>NUCLEOTIDE SEQUENCE</scope>
    <source>
        <strain evidence="6">CGMCC 4.7679</strain>
    </source>
</reference>
<dbReference type="InterPro" id="IPR049445">
    <property type="entry name" value="TetR_SbtR-like_C"/>
</dbReference>
<dbReference type="AlphaFoldDB" id="A0A8H9J5H9"/>
<dbReference type="SUPFAM" id="SSF46689">
    <property type="entry name" value="Homeodomain-like"/>
    <property type="match status" value="1"/>
</dbReference>
<keyword evidence="1" id="KW-0805">Transcription regulation</keyword>
<accession>A0A8H9J5H9</accession>
<dbReference type="InterPro" id="IPR023772">
    <property type="entry name" value="DNA-bd_HTH_TetR-type_CS"/>
</dbReference>
<dbReference type="PANTHER" id="PTHR30055">
    <property type="entry name" value="HTH-TYPE TRANSCRIPTIONAL REGULATOR RUTR"/>
    <property type="match status" value="1"/>
</dbReference>
<feature type="DNA-binding region" description="H-T-H motif" evidence="4">
    <location>
        <begin position="41"/>
        <end position="60"/>
    </location>
</feature>
<dbReference type="EMBL" id="BNAV01000012">
    <property type="protein sequence ID" value="GHF77629.1"/>
    <property type="molecule type" value="Genomic_DNA"/>
</dbReference>
<gene>
    <name evidence="6" type="ORF">GCM10017566_59810</name>
</gene>
<dbReference type="InterPro" id="IPR050109">
    <property type="entry name" value="HTH-type_TetR-like_transc_reg"/>
</dbReference>
<name>A0A8H9J5H9_9PSEU</name>
<comment type="caution">
    <text evidence="6">The sequence shown here is derived from an EMBL/GenBank/DDBJ whole genome shotgun (WGS) entry which is preliminary data.</text>
</comment>
<keyword evidence="7" id="KW-1185">Reference proteome</keyword>
<proteinExistence type="predicted"/>
<keyword evidence="3" id="KW-0804">Transcription</keyword>
<keyword evidence="2 4" id="KW-0238">DNA-binding</keyword>
<dbReference type="Pfam" id="PF00440">
    <property type="entry name" value="TetR_N"/>
    <property type="match status" value="1"/>
</dbReference>
<dbReference type="PROSITE" id="PS01081">
    <property type="entry name" value="HTH_TETR_1"/>
    <property type="match status" value="1"/>
</dbReference>
<reference evidence="6" key="1">
    <citation type="journal article" date="2014" name="Int. J. Syst. Evol. Microbiol.">
        <title>Complete genome sequence of Corynebacterium casei LMG S-19264T (=DSM 44701T), isolated from a smear-ripened cheese.</title>
        <authorList>
            <consortium name="US DOE Joint Genome Institute (JGI-PGF)"/>
            <person name="Walter F."/>
            <person name="Albersmeier A."/>
            <person name="Kalinowski J."/>
            <person name="Ruckert C."/>
        </authorList>
    </citation>
    <scope>NUCLEOTIDE SEQUENCE</scope>
    <source>
        <strain evidence="6">CGMCC 4.7679</strain>
    </source>
</reference>
<evidence type="ECO:0000313" key="6">
    <source>
        <dbReference type="EMBL" id="GHF77629.1"/>
    </source>
</evidence>
<sequence>MTRDTTRTATTRPLRRDAERNRQRIIASAREVFRERGFETTLDDVAHHAGLGVGTVYRRFPNKEHLVDAMFADRLEGIGRLMSESLTKPDPYQALLDFLWEAAALIAEDRGLHDVMLSTAFGHDKVAQARDRLIPLAQELIRRAKEAGELRADFEPEDVPMLFKMIGGVAEYTHRSAPELWRRYAALLFDSLRARPSGPSPLPCPALDIDAVRDTMDNWCR</sequence>
<dbReference type="InterPro" id="IPR001647">
    <property type="entry name" value="HTH_TetR"/>
</dbReference>
<evidence type="ECO:0000256" key="4">
    <source>
        <dbReference type="PROSITE-ProRule" id="PRU00335"/>
    </source>
</evidence>
<dbReference type="GO" id="GO:0003700">
    <property type="term" value="F:DNA-binding transcription factor activity"/>
    <property type="evidence" value="ECO:0007669"/>
    <property type="project" value="TreeGrafter"/>
</dbReference>
<protein>
    <submittedName>
        <fullName evidence="6">TetR family transcriptional regulator</fullName>
    </submittedName>
</protein>
<dbReference type="RefSeq" id="WP_373308667.1">
    <property type="nucleotide sequence ID" value="NZ_BNAV01000012.1"/>
</dbReference>
<dbReference type="Gene3D" id="1.10.357.10">
    <property type="entry name" value="Tetracycline Repressor, domain 2"/>
    <property type="match status" value="1"/>
</dbReference>
<dbReference type="Pfam" id="PF21597">
    <property type="entry name" value="TetR_C_43"/>
    <property type="match status" value="1"/>
</dbReference>
<organism evidence="6 7">
    <name type="scientific">Amycolatopsis bartoniae</name>
    <dbReference type="NCBI Taxonomy" id="941986"/>
    <lineage>
        <taxon>Bacteria</taxon>
        <taxon>Bacillati</taxon>
        <taxon>Actinomycetota</taxon>
        <taxon>Actinomycetes</taxon>
        <taxon>Pseudonocardiales</taxon>
        <taxon>Pseudonocardiaceae</taxon>
        <taxon>Amycolatopsis</taxon>
    </lineage>
</organism>
<evidence type="ECO:0000259" key="5">
    <source>
        <dbReference type="PROSITE" id="PS50977"/>
    </source>
</evidence>
<dbReference type="SUPFAM" id="SSF48498">
    <property type="entry name" value="Tetracyclin repressor-like, C-terminal domain"/>
    <property type="match status" value="1"/>
</dbReference>